<feature type="transmembrane region" description="Helical" evidence="2">
    <location>
        <begin position="49"/>
        <end position="71"/>
    </location>
</feature>
<dbReference type="PANTHER" id="PTHR37013">
    <property type="entry name" value="INTEGRAL MEMBRANE PROTEIN (AFU_ORTHOLOGUE AFUA_1G05950)-RELATED"/>
    <property type="match status" value="1"/>
</dbReference>
<organism evidence="4 5">
    <name type="scientific">Massariosphaeria phaeospora</name>
    <dbReference type="NCBI Taxonomy" id="100035"/>
    <lineage>
        <taxon>Eukaryota</taxon>
        <taxon>Fungi</taxon>
        <taxon>Dikarya</taxon>
        <taxon>Ascomycota</taxon>
        <taxon>Pezizomycotina</taxon>
        <taxon>Dothideomycetes</taxon>
        <taxon>Pleosporomycetidae</taxon>
        <taxon>Pleosporales</taxon>
        <taxon>Pleosporales incertae sedis</taxon>
        <taxon>Massariosphaeria</taxon>
    </lineage>
</organism>
<keyword evidence="2" id="KW-1133">Transmembrane helix</keyword>
<sequence>MAIQTLAIGPLTNTVDVVMFIIFTGIGWWNSLELIVTVLFTFQRWSGRYFYSLIITACGVLVYEVCVYVLILMPPRTFNIRVTLSALNVGWVCMASGQAFVLWSRVHLVCRSQWKLRSILAMIVVNGLVLHTTVYVAIKGGVLHSQERAFVISEKIAISCFTFQELIISSVYLYETARILRVGEMMNKKQNRINILKLVAAFITIVSIDLTIVGLEIWGPFGVWCSFKGFGYSCKLKIEFAILNLLKHSVKPPGKSGQSGGYGASGSEGIVMSSRKGGKSSKVRVTGLDRKTFEELNDEENIMKTTKITVRTDDGSETDFKSAHGRPNSCNQSDKHILTYEPSHSGSGATK</sequence>
<evidence type="ECO:0000259" key="3">
    <source>
        <dbReference type="Pfam" id="PF24802"/>
    </source>
</evidence>
<proteinExistence type="predicted"/>
<comment type="caution">
    <text evidence="4">The sequence shown here is derived from an EMBL/GenBank/DDBJ whole genome shotgun (WGS) entry which is preliminary data.</text>
</comment>
<feature type="transmembrane region" description="Helical" evidence="2">
    <location>
        <begin position="116"/>
        <end position="136"/>
    </location>
</feature>
<dbReference type="PANTHER" id="PTHR37013:SF3">
    <property type="entry name" value="INTEGRAL MEMBRANE PROTEIN (AFU_ORTHOLOGUE AFUA_1G05950)"/>
    <property type="match status" value="1"/>
</dbReference>
<gene>
    <name evidence="4" type="ORF">BDV95DRAFT_498131</name>
</gene>
<protein>
    <recommendedName>
        <fullName evidence="3">DUF7703 domain-containing protein</fullName>
    </recommendedName>
</protein>
<feature type="transmembrane region" description="Helical" evidence="2">
    <location>
        <begin position="83"/>
        <end position="104"/>
    </location>
</feature>
<evidence type="ECO:0000313" key="4">
    <source>
        <dbReference type="EMBL" id="KAF2869478.1"/>
    </source>
</evidence>
<accession>A0A7C8M5R4</accession>
<dbReference type="Proteomes" id="UP000481861">
    <property type="component" value="Unassembled WGS sequence"/>
</dbReference>
<evidence type="ECO:0000256" key="1">
    <source>
        <dbReference type="SAM" id="MobiDB-lite"/>
    </source>
</evidence>
<name>A0A7C8M5R4_9PLEO</name>
<dbReference type="InterPro" id="IPR056120">
    <property type="entry name" value="DUF7703"/>
</dbReference>
<evidence type="ECO:0000256" key="2">
    <source>
        <dbReference type="SAM" id="Phobius"/>
    </source>
</evidence>
<feature type="compositionally biased region" description="Polar residues" evidence="1">
    <location>
        <begin position="342"/>
        <end position="351"/>
    </location>
</feature>
<evidence type="ECO:0000313" key="5">
    <source>
        <dbReference type="Proteomes" id="UP000481861"/>
    </source>
</evidence>
<dbReference type="AlphaFoldDB" id="A0A7C8M5R4"/>
<keyword evidence="2" id="KW-0472">Membrane</keyword>
<feature type="compositionally biased region" description="Basic and acidic residues" evidence="1">
    <location>
        <begin position="310"/>
        <end position="322"/>
    </location>
</feature>
<dbReference type="Pfam" id="PF24802">
    <property type="entry name" value="DUF7703"/>
    <property type="match status" value="1"/>
</dbReference>
<keyword evidence="2" id="KW-0812">Transmembrane</keyword>
<keyword evidence="5" id="KW-1185">Reference proteome</keyword>
<dbReference type="EMBL" id="JAADJZ010000016">
    <property type="protein sequence ID" value="KAF2869478.1"/>
    <property type="molecule type" value="Genomic_DNA"/>
</dbReference>
<feature type="region of interest" description="Disordered" evidence="1">
    <location>
        <begin position="307"/>
        <end position="351"/>
    </location>
</feature>
<feature type="transmembrane region" description="Helical" evidence="2">
    <location>
        <begin position="195"/>
        <end position="218"/>
    </location>
</feature>
<reference evidence="4 5" key="1">
    <citation type="submission" date="2020-01" db="EMBL/GenBank/DDBJ databases">
        <authorList>
            <consortium name="DOE Joint Genome Institute"/>
            <person name="Haridas S."/>
            <person name="Albert R."/>
            <person name="Binder M."/>
            <person name="Bloem J."/>
            <person name="Labutti K."/>
            <person name="Salamov A."/>
            <person name="Andreopoulos B."/>
            <person name="Baker S.E."/>
            <person name="Barry K."/>
            <person name="Bills G."/>
            <person name="Bluhm B.H."/>
            <person name="Cannon C."/>
            <person name="Castanera R."/>
            <person name="Culley D.E."/>
            <person name="Daum C."/>
            <person name="Ezra D."/>
            <person name="Gonzalez J.B."/>
            <person name="Henrissat B."/>
            <person name="Kuo A."/>
            <person name="Liang C."/>
            <person name="Lipzen A."/>
            <person name="Lutzoni F."/>
            <person name="Magnuson J."/>
            <person name="Mondo S."/>
            <person name="Nolan M."/>
            <person name="Ohm R."/>
            <person name="Pangilinan J."/>
            <person name="Park H.-J.H."/>
            <person name="Ramirez L."/>
            <person name="Alfaro M."/>
            <person name="Sun H."/>
            <person name="Tritt A."/>
            <person name="Yoshinaga Y."/>
            <person name="Zwiers L.-H.L."/>
            <person name="Turgeon B.G."/>
            <person name="Goodwin S.B."/>
            <person name="Spatafora J.W."/>
            <person name="Crous P.W."/>
            <person name="Grigoriev I.V."/>
        </authorList>
    </citation>
    <scope>NUCLEOTIDE SEQUENCE [LARGE SCALE GENOMIC DNA]</scope>
    <source>
        <strain evidence="4 5">CBS 611.86</strain>
    </source>
</reference>
<feature type="transmembrane region" description="Helical" evidence="2">
    <location>
        <begin position="156"/>
        <end position="174"/>
    </location>
</feature>
<dbReference type="OrthoDB" id="405906at2759"/>
<feature type="domain" description="DUF7703" evidence="3">
    <location>
        <begin position="15"/>
        <end position="246"/>
    </location>
</feature>
<feature type="transmembrane region" description="Helical" evidence="2">
    <location>
        <begin position="20"/>
        <end position="42"/>
    </location>
</feature>